<dbReference type="SUPFAM" id="SSF48452">
    <property type="entry name" value="TPR-like"/>
    <property type="match status" value="1"/>
</dbReference>
<evidence type="ECO:0000313" key="2">
    <source>
        <dbReference type="EMBL" id="ANZ40462.1"/>
    </source>
</evidence>
<dbReference type="RefSeq" id="WP_065918801.1">
    <property type="nucleotide sequence ID" value="NZ_CP016793.1"/>
</dbReference>
<dbReference type="InterPro" id="IPR011990">
    <property type="entry name" value="TPR-like_helical_dom_sf"/>
</dbReference>
<dbReference type="STRING" id="1586287.BBK82_35055"/>
<reference evidence="2 3" key="1">
    <citation type="submission" date="2016-07" db="EMBL/GenBank/DDBJ databases">
        <title>Complete genome sequence of the Lentzea guizhouensis DHS C013.</title>
        <authorList>
            <person name="Cao C."/>
        </authorList>
    </citation>
    <scope>NUCLEOTIDE SEQUENCE [LARGE SCALE GENOMIC DNA]</scope>
    <source>
        <strain evidence="2 3">DHS C013</strain>
    </source>
</reference>
<dbReference type="Proteomes" id="UP000093053">
    <property type="component" value="Chromosome"/>
</dbReference>
<sequence>MRWTRADAVEDGLRGGDPGQVAGTTLQGLATLLQGDVPAARELLAEAARGVDGLGDAELRDHLHVLPPLAWLELHLEHYGNAERHLARGKEIALANGRVHVMPYLLVASSALAERTGRLDVAWQEGQEAYDAAAAIDSAELKAMADAVRLRTAVWRQGPHAALDLAATSSPSSAWWTAEADAAVVTAQLLADRPAAVVTRVAGYLDSEATGLAAVHWRSSLAVAKSALRSWDEALELSEQALGHARALDLPFHRGLAHLARTRVLAHCGQLPASVAEAEAAAEWFTRAASPLHVAMASAWAPKALRLPEICRAREPGSAAPRRGTRRATRPGCSRRSATARAGSVPGLPGRAGRKPPARWTRCPDGNARWPSSWRPG</sequence>
<accession>A0A1B2HRZ6</accession>
<dbReference type="AlphaFoldDB" id="A0A1B2HRZ6"/>
<feature type="compositionally biased region" description="Basic and acidic residues" evidence="1">
    <location>
        <begin position="1"/>
        <end position="14"/>
    </location>
</feature>
<organism evidence="2 3">
    <name type="scientific">Lentzea guizhouensis</name>
    <dbReference type="NCBI Taxonomy" id="1586287"/>
    <lineage>
        <taxon>Bacteria</taxon>
        <taxon>Bacillati</taxon>
        <taxon>Actinomycetota</taxon>
        <taxon>Actinomycetes</taxon>
        <taxon>Pseudonocardiales</taxon>
        <taxon>Pseudonocardiaceae</taxon>
        <taxon>Lentzea</taxon>
    </lineage>
</organism>
<name>A0A1B2HRZ6_9PSEU</name>
<dbReference type="EMBL" id="CP016793">
    <property type="protein sequence ID" value="ANZ40462.1"/>
    <property type="molecule type" value="Genomic_DNA"/>
</dbReference>
<evidence type="ECO:0000313" key="3">
    <source>
        <dbReference type="Proteomes" id="UP000093053"/>
    </source>
</evidence>
<feature type="region of interest" description="Disordered" evidence="1">
    <location>
        <begin position="1"/>
        <end position="20"/>
    </location>
</feature>
<feature type="region of interest" description="Disordered" evidence="1">
    <location>
        <begin position="316"/>
        <end position="377"/>
    </location>
</feature>
<evidence type="ECO:0000256" key="1">
    <source>
        <dbReference type="SAM" id="MobiDB-lite"/>
    </source>
</evidence>
<keyword evidence="3" id="KW-1185">Reference proteome</keyword>
<proteinExistence type="predicted"/>
<gene>
    <name evidence="2" type="ORF">BBK82_35055</name>
</gene>
<protein>
    <recommendedName>
        <fullName evidence="4">MalT-like TPR region domain-containing protein</fullName>
    </recommendedName>
</protein>
<dbReference type="KEGG" id="led:BBK82_35055"/>
<evidence type="ECO:0008006" key="4">
    <source>
        <dbReference type="Google" id="ProtNLM"/>
    </source>
</evidence>